<reference evidence="3" key="1">
    <citation type="submission" date="2020-12" db="EMBL/GenBank/DDBJ databases">
        <title>Paenibacillus polymyxa LMG 27872: a double-edged sword.</title>
        <authorList>
            <person name="Langendries S."/>
            <person name="Garcia Mendez S."/>
            <person name="Beirinckx S."/>
            <person name="Viaene T."/>
            <person name="Baeyen S."/>
            <person name="Goeminne G."/>
            <person name="Willems A."/>
            <person name="Debode J."/>
            <person name="Goormachtig S."/>
        </authorList>
    </citation>
    <scope>NUCLEOTIDE SEQUENCE</scope>
    <source>
        <strain evidence="3">LMG 27872</strain>
    </source>
</reference>
<dbReference type="RefSeq" id="WP_165147927.1">
    <property type="nucleotide sequence ID" value="NZ_JAEHFQ010000009.1"/>
</dbReference>
<evidence type="ECO:0000313" key="3">
    <source>
        <dbReference type="EMBL" id="MBM0634830.1"/>
    </source>
</evidence>
<evidence type="ECO:0000259" key="2">
    <source>
        <dbReference type="Pfam" id="PF12207"/>
    </source>
</evidence>
<proteinExistence type="predicted"/>
<dbReference type="Gene3D" id="1.10.3950.10">
    <property type="entry name" value="putative ecf-type sigma factor negative effector from bacillus cereus"/>
    <property type="match status" value="2"/>
</dbReference>
<dbReference type="AlphaFoldDB" id="A0A8I1J2U7"/>
<evidence type="ECO:0000313" key="4">
    <source>
        <dbReference type="Proteomes" id="UP000650605"/>
    </source>
</evidence>
<comment type="caution">
    <text evidence="3">The sequence shown here is derived from an EMBL/GenBank/DDBJ whole genome shotgun (WGS) entry which is preliminary data.</text>
</comment>
<organism evidence="3 4">
    <name type="scientific">Paenibacillus polymyxa</name>
    <name type="common">Bacillus polymyxa</name>
    <dbReference type="NCBI Taxonomy" id="1406"/>
    <lineage>
        <taxon>Bacteria</taxon>
        <taxon>Bacillati</taxon>
        <taxon>Bacillota</taxon>
        <taxon>Bacilli</taxon>
        <taxon>Bacillales</taxon>
        <taxon>Paenibacillaceae</taxon>
        <taxon>Paenibacillus</taxon>
    </lineage>
</organism>
<feature type="transmembrane region" description="Helical" evidence="1">
    <location>
        <begin position="46"/>
        <end position="69"/>
    </location>
</feature>
<gene>
    <name evidence="3" type="ORF">JDW19_17110</name>
</gene>
<sequence length="266" mass="30548">MKLEQELRRVMQQDDDHILAPAELKENIMGQIERLEKGGPKSMKRYIVITLLVVLLLIPTGAFATYTYLADTIYGSQEKLIEMGGSSEEYNRVESKLQQVQGHLTKEEFTVFIGLLRELGAYNLKMTDENGALHKERLSAEEEREYDHISAKLEPYYDKLNQGKALTQTDDGKKDGGDSAITGTLDAKAHAGIDLQVELDYAKKVLTEDEFVKFRVLFTKFYEYVPRITGAKGVLYPDRLSERDRKDYEEQLELLQPYFDQFNSLE</sequence>
<dbReference type="EMBL" id="JAEHFQ010000009">
    <property type="protein sequence ID" value="MBM0634830.1"/>
    <property type="molecule type" value="Genomic_DNA"/>
</dbReference>
<dbReference type="Pfam" id="PF12207">
    <property type="entry name" value="DUF3600"/>
    <property type="match status" value="1"/>
</dbReference>
<name>A0A8I1J2U7_PAEPO</name>
<keyword evidence="1" id="KW-1133">Transmembrane helix</keyword>
<dbReference type="InterPro" id="IPR038267">
    <property type="entry name" value="ECF_sigma_eff"/>
</dbReference>
<dbReference type="InterPro" id="IPR022019">
    <property type="entry name" value="DUF3600"/>
</dbReference>
<keyword evidence="1" id="KW-0812">Transmembrane</keyword>
<evidence type="ECO:0000256" key="1">
    <source>
        <dbReference type="SAM" id="Phobius"/>
    </source>
</evidence>
<feature type="domain" description="DUF3600" evidence="2">
    <location>
        <begin position="69"/>
        <end position="164"/>
    </location>
</feature>
<protein>
    <submittedName>
        <fullName evidence="3">DUF3600 domain-containing protein</fullName>
    </submittedName>
</protein>
<accession>A0A8I1J2U7</accession>
<keyword evidence="1" id="KW-0472">Membrane</keyword>
<dbReference type="Proteomes" id="UP000650605">
    <property type="component" value="Unassembled WGS sequence"/>
</dbReference>